<keyword evidence="1" id="KW-0456">Lyase</keyword>
<dbReference type="Proteomes" id="UP001299970">
    <property type="component" value="Unassembled WGS sequence"/>
</dbReference>
<protein>
    <submittedName>
        <fullName evidence="1">Phosphonate C-P lyase system protein PhnG</fullName>
    </submittedName>
</protein>
<dbReference type="Pfam" id="PF06754">
    <property type="entry name" value="PhnG"/>
    <property type="match status" value="1"/>
</dbReference>
<dbReference type="RefSeq" id="WP_241034217.1">
    <property type="nucleotide sequence ID" value="NZ_BAAAJF010000034.1"/>
</dbReference>
<comment type="caution">
    <text evidence="1">The sequence shown here is derived from an EMBL/GenBank/DDBJ whole genome shotgun (WGS) entry which is preliminary data.</text>
</comment>
<evidence type="ECO:0000313" key="1">
    <source>
        <dbReference type="EMBL" id="MCH6164186.1"/>
    </source>
</evidence>
<proteinExistence type="predicted"/>
<sequence>MTPPPTLIAQPPSTEERASLLADAAPAELVALADRITAAADVRVEAQPQVGMVVLEVREPVAGERFHLTEVLVTEARVTVDGASGWSMRTGDDRLAALAAAVCDGAVEAGHALADDVVRLCATTAAANAAAQAAEQARVAATAVTFEELDR</sequence>
<gene>
    <name evidence="1" type="ORF">MMF94_00715</name>
</gene>
<evidence type="ECO:0000313" key="2">
    <source>
        <dbReference type="Proteomes" id="UP001299970"/>
    </source>
</evidence>
<name>A0ABS9T6Q5_9PSEU</name>
<organism evidence="1 2">
    <name type="scientific">Pseudonocardia alaniniphila</name>
    <dbReference type="NCBI Taxonomy" id="75291"/>
    <lineage>
        <taxon>Bacteria</taxon>
        <taxon>Bacillati</taxon>
        <taxon>Actinomycetota</taxon>
        <taxon>Actinomycetes</taxon>
        <taxon>Pseudonocardiales</taxon>
        <taxon>Pseudonocardiaceae</taxon>
        <taxon>Pseudonocardia</taxon>
    </lineage>
</organism>
<keyword evidence="2" id="KW-1185">Reference proteome</keyword>
<dbReference type="EMBL" id="JAKXMK010000001">
    <property type="protein sequence ID" value="MCH6164186.1"/>
    <property type="molecule type" value="Genomic_DNA"/>
</dbReference>
<dbReference type="InterPro" id="IPR009609">
    <property type="entry name" value="Phosphonate_metab_PhnG"/>
</dbReference>
<dbReference type="GO" id="GO:0016829">
    <property type="term" value="F:lyase activity"/>
    <property type="evidence" value="ECO:0007669"/>
    <property type="project" value="UniProtKB-KW"/>
</dbReference>
<reference evidence="1 2" key="1">
    <citation type="submission" date="2022-03" db="EMBL/GenBank/DDBJ databases">
        <title>Pseudonocardia alaer sp. nov., a novel actinomycete isolated from reed forest soil.</title>
        <authorList>
            <person name="Wang L."/>
        </authorList>
    </citation>
    <scope>NUCLEOTIDE SEQUENCE [LARGE SCALE GENOMIC DNA]</scope>
    <source>
        <strain evidence="1 2">Y-16303</strain>
    </source>
</reference>
<accession>A0ABS9T6Q5</accession>